<accession>A0ABD2K6E3</accession>
<evidence type="ECO:0000313" key="3">
    <source>
        <dbReference type="Proteomes" id="UP001620645"/>
    </source>
</evidence>
<dbReference type="EMBL" id="JBICCN010000048">
    <property type="protein sequence ID" value="KAL3098450.1"/>
    <property type="molecule type" value="Genomic_DNA"/>
</dbReference>
<dbReference type="Proteomes" id="UP001620645">
    <property type="component" value="Unassembled WGS sequence"/>
</dbReference>
<feature type="transmembrane region" description="Helical" evidence="1">
    <location>
        <begin position="202"/>
        <end position="220"/>
    </location>
</feature>
<feature type="transmembrane region" description="Helical" evidence="1">
    <location>
        <begin position="172"/>
        <end position="190"/>
    </location>
</feature>
<name>A0ABD2K6E3_HETSC</name>
<evidence type="ECO:0000256" key="1">
    <source>
        <dbReference type="SAM" id="Phobius"/>
    </source>
</evidence>
<feature type="transmembrane region" description="Helical" evidence="1">
    <location>
        <begin position="141"/>
        <end position="160"/>
    </location>
</feature>
<evidence type="ECO:0000313" key="2">
    <source>
        <dbReference type="EMBL" id="KAL3098450.1"/>
    </source>
</evidence>
<keyword evidence="1" id="KW-0812">Transmembrane</keyword>
<feature type="transmembrane region" description="Helical" evidence="1">
    <location>
        <begin position="278"/>
        <end position="300"/>
    </location>
</feature>
<keyword evidence="1" id="KW-0472">Membrane</keyword>
<gene>
    <name evidence="2" type="ORF">niasHS_003803</name>
</gene>
<protein>
    <recommendedName>
        <fullName evidence="4">Transmembrane protein</fullName>
    </recommendedName>
</protein>
<reference evidence="2 3" key="1">
    <citation type="submission" date="2024-10" db="EMBL/GenBank/DDBJ databases">
        <authorList>
            <person name="Kim D."/>
        </authorList>
    </citation>
    <scope>NUCLEOTIDE SEQUENCE [LARGE SCALE GENOMIC DNA]</scope>
    <source>
        <strain evidence="2">Taebaek</strain>
    </source>
</reference>
<organism evidence="2 3">
    <name type="scientific">Heterodera schachtii</name>
    <name type="common">Sugarbeet cyst nematode worm</name>
    <name type="synonym">Tylenchus schachtii</name>
    <dbReference type="NCBI Taxonomy" id="97005"/>
    <lineage>
        <taxon>Eukaryota</taxon>
        <taxon>Metazoa</taxon>
        <taxon>Ecdysozoa</taxon>
        <taxon>Nematoda</taxon>
        <taxon>Chromadorea</taxon>
        <taxon>Rhabditida</taxon>
        <taxon>Tylenchina</taxon>
        <taxon>Tylenchomorpha</taxon>
        <taxon>Tylenchoidea</taxon>
        <taxon>Heteroderidae</taxon>
        <taxon>Heteroderinae</taxon>
        <taxon>Heterodera</taxon>
    </lineage>
</organism>
<comment type="caution">
    <text evidence="2">The sequence shown here is derived from an EMBL/GenBank/DDBJ whole genome shotgun (WGS) entry which is preliminary data.</text>
</comment>
<proteinExistence type="predicted"/>
<keyword evidence="1" id="KW-1133">Transmembrane helix</keyword>
<dbReference type="AlphaFoldDB" id="A0ABD2K6E3"/>
<sequence length="325" mass="34736">MIPSSSSSAHVPFELPYARSSFDYLSIFRTSSASAVASSSADHPSLFLPNSGQSVKDRSICPPSSPLRLSSVCPPSSPLRLSSVCPPSSPLRLSSVCPPSSPLRLSSVVSSPNSLPLALPNNFSPPIVPSKIVPSSPPSRALFLWMGVVHLLFALLLLGVDALSNVLTESRFAVSSALASVFCAVFAFIVARSRPNDRASLLLLFSSCFACLALCSLLFLENGRGLLLIYGTFSGSDTSLPSQSHCSALFTGQPIAVFLSLWPNDQMPPLFRLCLGPVFFSVLFCASLIGISLSLFLLALSMRPALIQNRFRRPFGGLIGRRRSR</sequence>
<evidence type="ECO:0008006" key="4">
    <source>
        <dbReference type="Google" id="ProtNLM"/>
    </source>
</evidence>
<keyword evidence="3" id="KW-1185">Reference proteome</keyword>